<dbReference type="GO" id="GO:0009073">
    <property type="term" value="P:aromatic amino acid family biosynthetic process"/>
    <property type="evidence" value="ECO:0007669"/>
    <property type="project" value="UniProtKB-KW"/>
</dbReference>
<feature type="binding site" evidence="8">
    <location>
        <position position="28"/>
    </location>
    <ligand>
        <name>3-phosphoshikimate</name>
        <dbReference type="ChEBI" id="CHEBI:145989"/>
    </ligand>
</feature>
<keyword evidence="3 8" id="KW-0963">Cytoplasm</keyword>
<evidence type="ECO:0000256" key="6">
    <source>
        <dbReference type="ARBA" id="ARBA00023141"/>
    </source>
</evidence>
<comment type="caution">
    <text evidence="8">Lacks conserved residue(s) required for the propagation of feature annotation.</text>
</comment>
<keyword evidence="11" id="KW-1185">Reference proteome</keyword>
<proteinExistence type="inferred from homology"/>
<feature type="binding site" evidence="8">
    <location>
        <position position="23"/>
    </location>
    <ligand>
        <name>3-phosphoshikimate</name>
        <dbReference type="ChEBI" id="CHEBI:145989"/>
    </ligand>
</feature>
<dbReference type="AlphaFoldDB" id="A0A377R4B0"/>
<dbReference type="FunFam" id="3.65.10.10:FF:000003">
    <property type="entry name" value="3-phosphoshikimate 1-carboxyvinyltransferase"/>
    <property type="match status" value="1"/>
</dbReference>
<dbReference type="HAMAP" id="MF_00210">
    <property type="entry name" value="EPSP_synth"/>
    <property type="match status" value="1"/>
</dbReference>
<name>A0A377R4B0_9NEIS</name>
<gene>
    <name evidence="8 10" type="primary">aroA</name>
    <name evidence="10" type="ORF">NCTC13336_01693</name>
</gene>
<comment type="subcellular location">
    <subcellularLocation>
        <location evidence="8">Cytoplasm</location>
    </subcellularLocation>
</comment>
<feature type="domain" description="Enolpyruvate transferase" evidence="9">
    <location>
        <begin position="15"/>
        <end position="427"/>
    </location>
</feature>
<protein>
    <recommendedName>
        <fullName evidence="8">3-phosphoshikimate 1-carboxyvinyltransferase</fullName>
        <ecNumber evidence="8">2.5.1.19</ecNumber>
    </recommendedName>
    <alternativeName>
        <fullName evidence="8">5-enolpyruvylshikimate-3-phosphate synthase</fullName>
        <shortName evidence="8">EPSP synthase</shortName>
        <shortName evidence="8">EPSPS</shortName>
    </alternativeName>
</protein>
<dbReference type="EC" id="2.5.1.19" evidence="8"/>
<feature type="binding site" evidence="8">
    <location>
        <position position="175"/>
    </location>
    <ligand>
        <name>3-phosphoshikimate</name>
        <dbReference type="ChEBI" id="CHEBI:145989"/>
    </ligand>
</feature>
<dbReference type="InterPro" id="IPR001986">
    <property type="entry name" value="Enolpyruvate_Tfrase_dom"/>
</dbReference>
<dbReference type="PIRSF" id="PIRSF000505">
    <property type="entry name" value="EPSPS"/>
    <property type="match status" value="1"/>
</dbReference>
<evidence type="ECO:0000259" key="9">
    <source>
        <dbReference type="Pfam" id="PF00275"/>
    </source>
</evidence>
<dbReference type="Pfam" id="PF00275">
    <property type="entry name" value="EPSP_synthase"/>
    <property type="match status" value="1"/>
</dbReference>
<dbReference type="GO" id="GO:0005737">
    <property type="term" value="C:cytoplasm"/>
    <property type="evidence" value="ECO:0007669"/>
    <property type="project" value="UniProtKB-SubCell"/>
</dbReference>
<dbReference type="PANTHER" id="PTHR21090:SF5">
    <property type="entry name" value="PENTAFUNCTIONAL AROM POLYPEPTIDE"/>
    <property type="match status" value="1"/>
</dbReference>
<evidence type="ECO:0000256" key="1">
    <source>
        <dbReference type="ARBA" id="ARBA00004811"/>
    </source>
</evidence>
<dbReference type="PROSITE" id="PS00885">
    <property type="entry name" value="EPSP_SYNTHASE_2"/>
    <property type="match status" value="1"/>
</dbReference>
<keyword evidence="5 8" id="KW-0808">Transferase</keyword>
<comment type="pathway">
    <text evidence="1 8">Metabolic intermediate biosynthesis; chorismate biosynthesis; chorismate from D-erythrose 4-phosphate and phosphoenolpyruvate: step 6/7.</text>
</comment>
<reference evidence="10 11" key="1">
    <citation type="submission" date="2018-06" db="EMBL/GenBank/DDBJ databases">
        <authorList>
            <consortium name="Pathogen Informatics"/>
            <person name="Doyle S."/>
        </authorList>
    </citation>
    <scope>NUCLEOTIDE SEQUENCE [LARGE SCALE GENOMIC DNA]</scope>
    <source>
        <strain evidence="10 11">NCTC13336</strain>
    </source>
</reference>
<evidence type="ECO:0000256" key="2">
    <source>
        <dbReference type="ARBA" id="ARBA00009948"/>
    </source>
</evidence>
<dbReference type="NCBIfam" id="TIGR01356">
    <property type="entry name" value="aroA"/>
    <property type="match status" value="1"/>
</dbReference>
<dbReference type="GO" id="GO:0009423">
    <property type="term" value="P:chorismate biosynthetic process"/>
    <property type="evidence" value="ECO:0007669"/>
    <property type="project" value="UniProtKB-UniRule"/>
</dbReference>
<evidence type="ECO:0000256" key="5">
    <source>
        <dbReference type="ARBA" id="ARBA00022679"/>
    </source>
</evidence>
<dbReference type="InterPro" id="IPR006264">
    <property type="entry name" value="EPSP_synthase"/>
</dbReference>
<dbReference type="CDD" id="cd01556">
    <property type="entry name" value="EPSP_synthase"/>
    <property type="match status" value="1"/>
</dbReference>
<evidence type="ECO:0000256" key="3">
    <source>
        <dbReference type="ARBA" id="ARBA00022490"/>
    </source>
</evidence>
<feature type="binding site" evidence="8">
    <location>
        <position position="23"/>
    </location>
    <ligand>
        <name>phosphoenolpyruvate</name>
        <dbReference type="ChEBI" id="CHEBI:58702"/>
    </ligand>
</feature>
<dbReference type="SUPFAM" id="SSF55205">
    <property type="entry name" value="EPT/RTPC-like"/>
    <property type="match status" value="1"/>
</dbReference>
<feature type="binding site" evidence="8">
    <location>
        <position position="419"/>
    </location>
    <ligand>
        <name>phosphoenolpyruvate</name>
        <dbReference type="ChEBI" id="CHEBI:58702"/>
    </ligand>
</feature>
<dbReference type="UniPathway" id="UPA00053">
    <property type="reaction ID" value="UER00089"/>
</dbReference>
<evidence type="ECO:0000256" key="7">
    <source>
        <dbReference type="ARBA" id="ARBA00044633"/>
    </source>
</evidence>
<evidence type="ECO:0000313" key="11">
    <source>
        <dbReference type="Proteomes" id="UP000254293"/>
    </source>
</evidence>
<feature type="binding site" evidence="8">
    <location>
        <position position="126"/>
    </location>
    <ligand>
        <name>phosphoenolpyruvate</name>
        <dbReference type="ChEBI" id="CHEBI:58702"/>
    </ligand>
</feature>
<dbReference type="Proteomes" id="UP000254293">
    <property type="component" value="Unassembled WGS sequence"/>
</dbReference>
<feature type="binding site" evidence="8">
    <location>
        <position position="320"/>
    </location>
    <ligand>
        <name>3-phosphoshikimate</name>
        <dbReference type="ChEBI" id="CHEBI:145989"/>
    </ligand>
</feature>
<dbReference type="EMBL" id="UGJJ01000002">
    <property type="protein sequence ID" value="STR02812.1"/>
    <property type="molecule type" value="Genomic_DNA"/>
</dbReference>
<dbReference type="PANTHER" id="PTHR21090">
    <property type="entry name" value="AROM/DEHYDROQUINATE SYNTHASE"/>
    <property type="match status" value="1"/>
</dbReference>
<feature type="active site" description="Proton acceptor" evidence="8">
    <location>
        <position position="320"/>
    </location>
</feature>
<comment type="function">
    <text evidence="8">Catalyzes the transfer of the enolpyruvyl moiety of phosphoenolpyruvate (PEP) to the 5-hydroxyl of shikimate-3-phosphate (S3P) to produce enolpyruvyl shikimate-3-phosphate and inorganic phosphate.</text>
</comment>
<evidence type="ECO:0000256" key="8">
    <source>
        <dbReference type="HAMAP-Rule" id="MF_00210"/>
    </source>
</evidence>
<dbReference type="InterPro" id="IPR036968">
    <property type="entry name" value="Enolpyruvate_Tfrase_sf"/>
</dbReference>
<feature type="binding site" evidence="8">
    <location>
        <position position="347"/>
    </location>
    <ligand>
        <name>3-phosphoshikimate</name>
        <dbReference type="ChEBI" id="CHEBI:145989"/>
    </ligand>
</feature>
<organism evidence="10 11">
    <name type="scientific">Kingella potus</name>
    <dbReference type="NCBI Taxonomy" id="265175"/>
    <lineage>
        <taxon>Bacteria</taxon>
        <taxon>Pseudomonadati</taxon>
        <taxon>Pseudomonadota</taxon>
        <taxon>Betaproteobacteria</taxon>
        <taxon>Neisseriales</taxon>
        <taxon>Neisseriaceae</taxon>
        <taxon>Kingella</taxon>
    </lineage>
</organism>
<feature type="binding site" evidence="8">
    <location>
        <position position="98"/>
    </location>
    <ligand>
        <name>phosphoenolpyruvate</name>
        <dbReference type="ChEBI" id="CHEBI:58702"/>
    </ligand>
</feature>
<dbReference type="InterPro" id="IPR013792">
    <property type="entry name" value="RNA3'P_cycl/enolpyr_Trfase_a/b"/>
</dbReference>
<dbReference type="RefSeq" id="WP_115308695.1">
    <property type="nucleotide sequence ID" value="NZ_UGJJ01000002.1"/>
</dbReference>
<comment type="catalytic activity">
    <reaction evidence="7">
        <text>3-phosphoshikimate + phosphoenolpyruvate = 5-O-(1-carboxyvinyl)-3-phosphoshikimate + phosphate</text>
        <dbReference type="Rhea" id="RHEA:21256"/>
        <dbReference type="ChEBI" id="CHEBI:43474"/>
        <dbReference type="ChEBI" id="CHEBI:57701"/>
        <dbReference type="ChEBI" id="CHEBI:58702"/>
        <dbReference type="ChEBI" id="CHEBI:145989"/>
        <dbReference type="EC" id="2.5.1.19"/>
    </reaction>
    <physiologicalReaction direction="left-to-right" evidence="7">
        <dbReference type="Rhea" id="RHEA:21257"/>
    </physiologicalReaction>
</comment>
<dbReference type="Gene3D" id="3.65.10.10">
    <property type="entry name" value="Enolpyruvate transferase domain"/>
    <property type="match status" value="2"/>
</dbReference>
<dbReference type="PROSITE" id="PS00104">
    <property type="entry name" value="EPSP_SYNTHASE_1"/>
    <property type="match status" value="1"/>
</dbReference>
<feature type="binding site" evidence="8">
    <location>
        <position position="201"/>
    </location>
    <ligand>
        <name>3-phosphoshikimate</name>
        <dbReference type="ChEBI" id="CHEBI:145989"/>
    </ligand>
</feature>
<dbReference type="OrthoDB" id="9809920at2"/>
<keyword evidence="4 8" id="KW-0028">Amino-acid biosynthesis</keyword>
<feature type="binding site" evidence="8">
    <location>
        <position position="175"/>
    </location>
    <ligand>
        <name>phosphoenolpyruvate</name>
        <dbReference type="ChEBI" id="CHEBI:58702"/>
    </ligand>
</feature>
<feature type="binding site" evidence="8">
    <location>
        <position position="173"/>
    </location>
    <ligand>
        <name>3-phosphoshikimate</name>
        <dbReference type="ChEBI" id="CHEBI:145989"/>
    </ligand>
</feature>
<accession>A0A377R4B0</accession>
<dbReference type="GO" id="GO:0008652">
    <property type="term" value="P:amino acid biosynthetic process"/>
    <property type="evidence" value="ECO:0007669"/>
    <property type="project" value="UniProtKB-KW"/>
</dbReference>
<feature type="binding site" evidence="8">
    <location>
        <position position="174"/>
    </location>
    <ligand>
        <name>3-phosphoshikimate</name>
        <dbReference type="ChEBI" id="CHEBI:145989"/>
    </ligand>
</feature>
<comment type="subunit">
    <text evidence="8">Monomer.</text>
</comment>
<evidence type="ECO:0000313" key="10">
    <source>
        <dbReference type="EMBL" id="STR02812.1"/>
    </source>
</evidence>
<evidence type="ECO:0000256" key="4">
    <source>
        <dbReference type="ARBA" id="ARBA00022605"/>
    </source>
</evidence>
<dbReference type="GO" id="GO:0003866">
    <property type="term" value="F:3-phosphoshikimate 1-carboxyvinyltransferase activity"/>
    <property type="evidence" value="ECO:0007669"/>
    <property type="project" value="UniProtKB-UniRule"/>
</dbReference>
<feature type="binding site" evidence="8">
    <location>
        <position position="394"/>
    </location>
    <ligand>
        <name>phosphoenolpyruvate</name>
        <dbReference type="ChEBI" id="CHEBI:58702"/>
    </ligand>
</feature>
<dbReference type="InterPro" id="IPR023193">
    <property type="entry name" value="EPSP_synthase_CS"/>
</dbReference>
<comment type="similarity">
    <text evidence="2 8">Belongs to the EPSP synthase family.</text>
</comment>
<keyword evidence="6 8" id="KW-0057">Aromatic amino acid biosynthesis</keyword>
<sequence length="433" mass="46139">MPSFLRLTPRRLKPSTVALPGSKSISNRTLLLAALSDNACIIRSLLQSDDTARMLEALAALGIRTEALSENLSDGLKVHGCGGRFPVGEADLFLGNAGTAFRPLTAALAVLGGRYTLRGIPRMHERPIGDLVDALRCAGADIRYLENSGYPPLAIGRRHDNGTRSVTVNGSVSSQFLTALLMALPLTGEAFEIRVSGELISKPYIDITLNLMVQFGVHVENSAYQTFRLPAAARYHAPAAVNVEGDASSASYFLAAGLLSGCPIRVTGIGRNAVQGDTAFAAELEKIGADIVWGDNFIEASRPANRPIRAFDIDANHIPDAAMTLAVVALAADSPCTIRNIASWRVKETDRIAAMAAELRKVGAGVEEMPDAIRITPPAALTPDAVIDTYDDHRIAMCFSLVSLLGAPITINDPGCVAKTFPEYFQVFESLKA</sequence>
<feature type="binding site" evidence="8">
    <location>
        <position position="24"/>
    </location>
    <ligand>
        <name>3-phosphoshikimate</name>
        <dbReference type="ChEBI" id="CHEBI:145989"/>
    </ligand>
</feature>
<feature type="binding site" evidence="8">
    <location>
        <position position="351"/>
    </location>
    <ligand>
        <name>phosphoenolpyruvate</name>
        <dbReference type="ChEBI" id="CHEBI:58702"/>
    </ligand>
</feature>